<dbReference type="AlphaFoldDB" id="D9PYQ5"/>
<gene>
    <name evidence="2" type="ordered locus">MTBMA_c17850</name>
</gene>
<dbReference type="RefSeq" id="WP_013296563.1">
    <property type="nucleotide sequence ID" value="NC_014408.1"/>
</dbReference>
<dbReference type="Proteomes" id="UP000000345">
    <property type="component" value="Chromosome"/>
</dbReference>
<protein>
    <submittedName>
        <fullName evidence="2">Uncharacterized protein</fullName>
    </submittedName>
</protein>
<dbReference type="EMBL" id="CP001710">
    <property type="protein sequence ID" value="ADL59353.1"/>
    <property type="molecule type" value="Genomic_DNA"/>
</dbReference>
<feature type="transmembrane region" description="Helical" evidence="1">
    <location>
        <begin position="6"/>
        <end position="27"/>
    </location>
</feature>
<evidence type="ECO:0000313" key="3">
    <source>
        <dbReference type="Proteomes" id="UP000000345"/>
    </source>
</evidence>
<dbReference type="PaxDb" id="79929-MTBMA_c17850"/>
<reference evidence="2 3" key="2">
    <citation type="journal article" date="2010" name="J. Bacteriol.">
        <title>Complete genome sequence of Methanothermobacter marburgensis, a methanoarchaeon model organism.</title>
        <authorList>
            <person name="Liesegang H."/>
            <person name="Kaster A.K."/>
            <person name="Wiezer A."/>
            <person name="Goenrich M."/>
            <person name="Wollherr A."/>
            <person name="Seedorf H."/>
            <person name="Gottschalk G."/>
            <person name="Thauer R.K."/>
        </authorList>
    </citation>
    <scope>NUCLEOTIDE SEQUENCE [LARGE SCALE GENOMIC DNA]</scope>
    <source>
        <strain evidence="3">ATCC BAA-927 / DSM 2133 / JCM 14651 / NBRC 100331 / OCM 82 / Marburg</strain>
    </source>
</reference>
<reference key="1">
    <citation type="submission" date="2009-08" db="EMBL/GenBank/DDBJ databases">
        <title>The genome sequence of Methanothermobacter marburgensis.</title>
        <authorList>
            <person name="Kaster A."/>
            <person name="Seedorf H."/>
            <person name="Goenrich M."/>
            <person name="Wiezer A."/>
            <person name="Liesegang H."/>
            <person name="Thauer R."/>
            <person name="Gottschalk G."/>
        </authorList>
    </citation>
    <scope>NUCLEOTIDE SEQUENCE</scope>
    <source>
        <strain>Marburg</strain>
    </source>
</reference>
<dbReference type="GeneID" id="43707487"/>
<evidence type="ECO:0000313" key="2">
    <source>
        <dbReference type="EMBL" id="ADL59353.1"/>
    </source>
</evidence>
<sequence length="300" mass="32969">MDDGGYVMAGFSLLLMVPAMILALMILSIDDSSVERSADRSLSESMTGALWDIRDSIPVITREVLNGTAQEAINGTLPPDLDARARVRAGVQGRIDRLCAVHRNMNLSCRVNSVEGATDDPFCIEVNSTVDIRAGKIHHTENISVRVPVEDLPDPLPFRVLGRLQHNETSIEYGRSLMDHLSSGNREAYDGASGPFLIRRCPYEPYTIHGSSGVLYTCLLNGYYHESHDGSCYLCRLEGKTSCPHLGLETFIIPSGNFEEAPVSVDHVLFTTAYAGELHNVSGFIIYLDGAHRKKYGVIQ</sequence>
<accession>D9PYQ5</accession>
<proteinExistence type="predicted"/>
<organism evidence="2 3">
    <name type="scientific">Methanothermobacter marburgensis (strain ATCC BAA-927 / DSM 2133 / JCM 14651 / NBRC 100331 / OCM 82 / Marburg)</name>
    <name type="common">Methanobacterium thermoautotrophicum</name>
    <dbReference type="NCBI Taxonomy" id="79929"/>
    <lineage>
        <taxon>Archaea</taxon>
        <taxon>Methanobacteriati</taxon>
        <taxon>Methanobacteriota</taxon>
        <taxon>Methanomada group</taxon>
        <taxon>Methanobacteria</taxon>
        <taxon>Methanobacteriales</taxon>
        <taxon>Methanobacteriaceae</taxon>
        <taxon>Methanothermobacter</taxon>
    </lineage>
</organism>
<keyword evidence="1" id="KW-1133">Transmembrane helix</keyword>
<dbReference type="STRING" id="79929.MTBMA_c17850"/>
<keyword evidence="1" id="KW-0472">Membrane</keyword>
<name>D9PYQ5_METTM</name>
<dbReference type="KEGG" id="mmg:MTBMA_c17850"/>
<dbReference type="GeneID" id="9705496"/>
<evidence type="ECO:0000256" key="1">
    <source>
        <dbReference type="SAM" id="Phobius"/>
    </source>
</evidence>
<dbReference type="HOGENOM" id="CLU_887438_0_0_2"/>
<dbReference type="PATRIC" id="fig|79929.8.peg.1722"/>
<dbReference type="OrthoDB" id="82543at2157"/>
<keyword evidence="1" id="KW-0812">Transmembrane</keyword>
<keyword evidence="3" id="KW-1185">Reference proteome</keyword>